<evidence type="ECO:0000259" key="3">
    <source>
        <dbReference type="Pfam" id="PF13439"/>
    </source>
</evidence>
<dbReference type="SUPFAM" id="SSF53756">
    <property type="entry name" value="UDP-Glycosyltransferase/glycogen phosphorylase"/>
    <property type="match status" value="1"/>
</dbReference>
<sequence length="416" mass="47395">MEDQQRRIQIAYISISDPQDKRSWSGITYYVGKTLQKNVGDVDFLGPVTVPPFIDKMLRAMSKFSRAVFGRRYLAQNSLLVAWYAARVLERKLQQKKYDFIFAPASSVALGMLKTKVPVIYMSDATWKLISNYEYNEYKNLVPWSSWESNYLEKKALKKSTMLLMTSQWAAQSVVNDYKIPVSKVYVASMGANMDSVPAYDVIFKKEENKELTMLFLAVDWKRKGGDLALSALRILHDTYGIKARLIVCGCEPPEGVSHPYMEVIPFLNKNLPEHHAKFVELLSTIHFLLIPTRADCSLLVGCEANAYGVPVITTETGGVPGIVHDGINGYCVPYSAEGWMYATLIAELFADKEKYHNLVLSSRERYEEELNWDKWSENVKELYQAFFDVEHPEQASVQDAVPVIREPAQLNNLHD</sequence>
<dbReference type="Proteomes" id="UP000261284">
    <property type="component" value="Unassembled WGS sequence"/>
</dbReference>
<dbReference type="PANTHER" id="PTHR46401">
    <property type="entry name" value="GLYCOSYLTRANSFERASE WBBK-RELATED"/>
    <property type="match status" value="1"/>
</dbReference>
<dbReference type="RefSeq" id="WP_116845933.1">
    <property type="nucleotide sequence ID" value="NZ_QTJU01000001.1"/>
</dbReference>
<comment type="caution">
    <text evidence="4">The sequence shown here is derived from an EMBL/GenBank/DDBJ whole genome shotgun (WGS) entry which is preliminary data.</text>
</comment>
<dbReference type="EMBL" id="QTJU01000001">
    <property type="protein sequence ID" value="RFM30177.1"/>
    <property type="molecule type" value="Genomic_DNA"/>
</dbReference>
<dbReference type="PANTHER" id="PTHR46401:SF2">
    <property type="entry name" value="GLYCOSYLTRANSFERASE WBBK-RELATED"/>
    <property type="match status" value="1"/>
</dbReference>
<dbReference type="Gene3D" id="3.40.50.2000">
    <property type="entry name" value="Glycogen Phosphorylase B"/>
    <property type="match status" value="2"/>
</dbReference>
<dbReference type="GO" id="GO:0009103">
    <property type="term" value="P:lipopolysaccharide biosynthetic process"/>
    <property type="evidence" value="ECO:0007669"/>
    <property type="project" value="TreeGrafter"/>
</dbReference>
<feature type="domain" description="Glycosyltransferase subfamily 4-like N-terminal" evidence="3">
    <location>
        <begin position="66"/>
        <end position="193"/>
    </location>
</feature>
<dbReference type="Pfam" id="PF00534">
    <property type="entry name" value="Glycos_transf_1"/>
    <property type="match status" value="1"/>
</dbReference>
<evidence type="ECO:0000313" key="5">
    <source>
        <dbReference type="Proteomes" id="UP000261284"/>
    </source>
</evidence>
<dbReference type="OrthoDB" id="7560678at2"/>
<protein>
    <submittedName>
        <fullName evidence="4">Glycosyltransferase</fullName>
    </submittedName>
</protein>
<accession>A0A3E1NQJ5</accession>
<dbReference type="Pfam" id="PF13439">
    <property type="entry name" value="Glyco_transf_4"/>
    <property type="match status" value="1"/>
</dbReference>
<keyword evidence="5" id="KW-1185">Reference proteome</keyword>
<evidence type="ECO:0000259" key="2">
    <source>
        <dbReference type="Pfam" id="PF00534"/>
    </source>
</evidence>
<dbReference type="InterPro" id="IPR001296">
    <property type="entry name" value="Glyco_trans_1"/>
</dbReference>
<keyword evidence="1 4" id="KW-0808">Transferase</keyword>
<dbReference type="InterPro" id="IPR028098">
    <property type="entry name" value="Glyco_trans_4-like_N"/>
</dbReference>
<name>A0A3E1NQJ5_9BACT</name>
<evidence type="ECO:0000313" key="4">
    <source>
        <dbReference type="EMBL" id="RFM30177.1"/>
    </source>
</evidence>
<dbReference type="GO" id="GO:0016757">
    <property type="term" value="F:glycosyltransferase activity"/>
    <property type="evidence" value="ECO:0007669"/>
    <property type="project" value="InterPro"/>
</dbReference>
<feature type="domain" description="Glycosyl transferase family 1" evidence="2">
    <location>
        <begin position="207"/>
        <end position="363"/>
    </location>
</feature>
<proteinExistence type="predicted"/>
<organism evidence="4 5">
    <name type="scientific">Deminuibacter soli</name>
    <dbReference type="NCBI Taxonomy" id="2291815"/>
    <lineage>
        <taxon>Bacteria</taxon>
        <taxon>Pseudomonadati</taxon>
        <taxon>Bacteroidota</taxon>
        <taxon>Chitinophagia</taxon>
        <taxon>Chitinophagales</taxon>
        <taxon>Chitinophagaceae</taxon>
        <taxon>Deminuibacter</taxon>
    </lineage>
</organism>
<dbReference type="AlphaFoldDB" id="A0A3E1NQJ5"/>
<evidence type="ECO:0000256" key="1">
    <source>
        <dbReference type="ARBA" id="ARBA00022679"/>
    </source>
</evidence>
<gene>
    <name evidence="4" type="ORF">DXN05_04180</name>
</gene>
<reference evidence="4 5" key="1">
    <citation type="submission" date="2018-08" db="EMBL/GenBank/DDBJ databases">
        <title>Chitinophagaceae sp. K23C18032701, a novel bacterium isolated from forest soil.</title>
        <authorList>
            <person name="Wang C."/>
        </authorList>
    </citation>
    <scope>NUCLEOTIDE SEQUENCE [LARGE SCALE GENOMIC DNA]</scope>
    <source>
        <strain evidence="4 5">K23C18032701</strain>
    </source>
</reference>
<dbReference type="CDD" id="cd03801">
    <property type="entry name" value="GT4_PimA-like"/>
    <property type="match status" value="1"/>
</dbReference>